<evidence type="ECO:0000313" key="4">
    <source>
        <dbReference type="Proteomes" id="UP000003824"/>
    </source>
</evidence>
<dbReference type="eggNOG" id="ENOG5031EHB">
    <property type="taxonomic scope" value="Bacteria"/>
</dbReference>
<feature type="transmembrane region" description="Helical" evidence="2">
    <location>
        <begin position="154"/>
        <end position="176"/>
    </location>
</feature>
<evidence type="ECO:0000256" key="1">
    <source>
        <dbReference type="SAM" id="MobiDB-lite"/>
    </source>
</evidence>
<evidence type="ECO:0000256" key="2">
    <source>
        <dbReference type="SAM" id="Phobius"/>
    </source>
</evidence>
<dbReference type="Proteomes" id="UP000003824">
    <property type="component" value="Unassembled WGS sequence"/>
</dbReference>
<sequence>MPPRRRHRPAPHDRGTFMNEPGRLEAVDRADFEHTLHAALSAPDIREALQQPTAQVTAEQLRARALTAADTIAAEAATEYAALLRLRTAAAPARAGRPWRPAPATAGNGLLAALAVLTPVLSTAAAAVFLLLGYGLQLASTQQPLAIALIRAGWVAGAVVVLAAAAAGTALVITAARHRATACHPQPDTASLAQAHAAWRQALLERGLLPFLRRQLHQPPTLAPQPRPGYGSPDFTGPLPSRD</sequence>
<dbReference type="EMBL" id="DS999641">
    <property type="protein sequence ID" value="EFE72052.2"/>
    <property type="molecule type" value="Genomic_DNA"/>
</dbReference>
<keyword evidence="2" id="KW-1133">Transmembrane helix</keyword>
<evidence type="ECO:0000313" key="3">
    <source>
        <dbReference type="EMBL" id="EFE72052.2"/>
    </source>
</evidence>
<keyword evidence="2" id="KW-0472">Membrane</keyword>
<proteinExistence type="predicted"/>
<organism evidence="3 4">
    <name type="scientific">Streptomyces viridosporus (strain ATCC 14672 / DSM 40746 / JCM 4963 / KCTC 9882 / NRRL B-12104 / FH 1290)</name>
    <name type="common">Streptomyces ghanaensis</name>
    <dbReference type="NCBI Taxonomy" id="566461"/>
    <lineage>
        <taxon>Bacteria</taxon>
        <taxon>Bacillati</taxon>
        <taxon>Actinomycetota</taxon>
        <taxon>Actinomycetes</taxon>
        <taxon>Kitasatosporales</taxon>
        <taxon>Streptomycetaceae</taxon>
        <taxon>Streptomyces</taxon>
    </lineage>
</organism>
<feature type="transmembrane region" description="Helical" evidence="2">
    <location>
        <begin position="110"/>
        <end position="134"/>
    </location>
</feature>
<feature type="region of interest" description="Disordered" evidence="1">
    <location>
        <begin position="219"/>
        <end position="243"/>
    </location>
</feature>
<evidence type="ECO:0008006" key="5">
    <source>
        <dbReference type="Google" id="ProtNLM"/>
    </source>
</evidence>
<keyword evidence="2" id="KW-0812">Transmembrane</keyword>
<name>D6A9V7_STRV1</name>
<dbReference type="AlphaFoldDB" id="D6A9V7"/>
<accession>D6A9V7</accession>
<protein>
    <recommendedName>
        <fullName evidence="5">Transmembrane protein</fullName>
    </recommendedName>
</protein>
<reference evidence="4" key="1">
    <citation type="submission" date="2008-12" db="EMBL/GenBank/DDBJ databases">
        <title>Annotation of Streptomyces ghanaensis ATCC 14672.</title>
        <authorList>
            <consortium name="The Broad Institute Genome Sequencing Platform"/>
            <consortium name="Broad Institute Microbial Sequencing Center"/>
            <person name="Fischbach M."/>
            <person name="Ward D."/>
            <person name="Young S."/>
            <person name="Kodira C.D."/>
            <person name="Zeng Q."/>
            <person name="Koehrsen M."/>
            <person name="Godfrey P."/>
            <person name="Alvarado L."/>
            <person name="Berlin A.M."/>
            <person name="Borenstein D."/>
            <person name="Chen Z."/>
            <person name="Engels R."/>
            <person name="Freedman E."/>
            <person name="Gellesch M."/>
            <person name="Goldberg J."/>
            <person name="Griggs A."/>
            <person name="Gujja S."/>
            <person name="Heiman D.I."/>
            <person name="Hepburn T.A."/>
            <person name="Howarth C."/>
            <person name="Jen D."/>
            <person name="Larson L."/>
            <person name="Lewis B."/>
            <person name="Mehta T."/>
            <person name="Park D."/>
            <person name="Pearson M."/>
            <person name="Roberts A."/>
            <person name="Saif S."/>
            <person name="Shea T.D."/>
            <person name="Shenoy N."/>
            <person name="Sisk P."/>
            <person name="Stolte C."/>
            <person name="Sykes S.N."/>
            <person name="Walk T."/>
            <person name="White J."/>
            <person name="Yandava C."/>
            <person name="Straight P."/>
            <person name="Clardy J."/>
            <person name="Hung D."/>
            <person name="Kolter R."/>
            <person name="Mekalanos J."/>
            <person name="Walker S."/>
            <person name="Walsh C.T."/>
            <person name="Wieland B.L.C."/>
            <person name="Ilzarbe M."/>
            <person name="Galagan J."/>
            <person name="Nusbaum C."/>
            <person name="Birren B."/>
        </authorList>
    </citation>
    <scope>NUCLEOTIDE SEQUENCE [LARGE SCALE GENOMIC DNA]</scope>
    <source>
        <strain evidence="4">ATCC 14672 / DSM 40746 / JCM 4963 / KCTC 9882 / NRRL B-12104 / FH 1290</strain>
    </source>
</reference>
<gene>
    <name evidence="3" type="ORF">SSFG_07287</name>
</gene>